<gene>
    <name evidence="1" type="ORF">B5G21_00970</name>
</gene>
<dbReference type="eggNOG" id="ENOG503345M">
    <property type="taxonomic scope" value="Bacteria"/>
</dbReference>
<evidence type="ECO:0000313" key="1">
    <source>
        <dbReference type="EMBL" id="OUN44542.1"/>
    </source>
</evidence>
<reference evidence="2" key="1">
    <citation type="submission" date="2017-04" db="EMBL/GenBank/DDBJ databases">
        <title>Function of individual gut microbiota members based on whole genome sequencing of pure cultures obtained from chicken caecum.</title>
        <authorList>
            <person name="Medvecky M."/>
            <person name="Cejkova D."/>
            <person name="Polansky O."/>
            <person name="Karasova D."/>
            <person name="Kubasova T."/>
            <person name="Cizek A."/>
            <person name="Rychlik I."/>
        </authorList>
    </citation>
    <scope>NUCLEOTIDE SEQUENCE [LARGE SCALE GENOMIC DNA]</scope>
    <source>
        <strain evidence="2">An70</strain>
    </source>
</reference>
<organism evidence="1 2">
    <name type="scientific">Enorma massiliensis</name>
    <dbReference type="NCBI Taxonomy" id="1472761"/>
    <lineage>
        <taxon>Bacteria</taxon>
        <taxon>Bacillati</taxon>
        <taxon>Actinomycetota</taxon>
        <taxon>Coriobacteriia</taxon>
        <taxon>Coriobacteriales</taxon>
        <taxon>Coriobacteriaceae</taxon>
        <taxon>Enorma</taxon>
    </lineage>
</organism>
<dbReference type="Proteomes" id="UP000196560">
    <property type="component" value="Unassembled WGS sequence"/>
</dbReference>
<name>A0A1Y3U6Z6_9ACTN</name>
<dbReference type="EMBL" id="NFHO01000001">
    <property type="protein sequence ID" value="OUN44542.1"/>
    <property type="molecule type" value="Genomic_DNA"/>
</dbReference>
<protein>
    <submittedName>
        <fullName evidence="1">Uncharacterized protein</fullName>
    </submittedName>
</protein>
<dbReference type="STRING" id="1118060.GCA_000311845_00913"/>
<keyword evidence="2" id="KW-1185">Reference proteome</keyword>
<accession>A0A1Y3U6Z6</accession>
<comment type="caution">
    <text evidence="1">The sequence shown here is derived from an EMBL/GenBank/DDBJ whole genome shotgun (WGS) entry which is preliminary data.</text>
</comment>
<sequence>MDIRIIGAVILIAATALLILTEVAKRAYTHKFASLLEQGEVRAYLALLEKPLVKLVFPAWNRSFMQLNGYLALDAYGEADSVIERMLSMRQNDRQRRELVGKAFNYYLERGNAEGATRLLAEIETWEDTDAVAEARMMHDIYIKKGWGYIEDMERRVEGLHGVDRGFLELLLALQYENKGDGTASERYLKRSEKHMRTPVKG</sequence>
<proteinExistence type="predicted"/>
<dbReference type="AlphaFoldDB" id="A0A1Y3U6Z6"/>
<dbReference type="RefSeq" id="WP_087185655.1">
    <property type="nucleotide sequence ID" value="NZ_NFHO01000001.1"/>
</dbReference>
<evidence type="ECO:0000313" key="2">
    <source>
        <dbReference type="Proteomes" id="UP000196560"/>
    </source>
</evidence>